<keyword evidence="2" id="KW-0812">Transmembrane</keyword>
<dbReference type="AlphaFoldDB" id="A0AAP0IVB9"/>
<keyword evidence="2" id="KW-0472">Membrane</keyword>
<sequence>MTDEALGLKKEGQRGLSQRPLPIRGSRTEPITSVHDLAVQSRALFNIKDSNKVSNLRLYSRSRLKGWSCWRSIQSFGTGKVGFLFAPVLALWFFSLGTIGIYKINKYD</sequence>
<comment type="caution">
    <text evidence="4">The sequence shown here is derived from an EMBL/GenBank/DDBJ whole genome shotgun (WGS) entry which is preliminary data.</text>
</comment>
<evidence type="ECO:0000259" key="3">
    <source>
        <dbReference type="Pfam" id="PF02705"/>
    </source>
</evidence>
<feature type="domain" description="K+ potassium transporter integral membrane" evidence="3">
    <location>
        <begin position="72"/>
        <end position="105"/>
    </location>
</feature>
<dbReference type="Proteomes" id="UP001420932">
    <property type="component" value="Unassembled WGS sequence"/>
</dbReference>
<proteinExistence type="predicted"/>
<accession>A0AAP0IVB9</accession>
<feature type="transmembrane region" description="Helical" evidence="2">
    <location>
        <begin position="81"/>
        <end position="102"/>
    </location>
</feature>
<protein>
    <recommendedName>
        <fullName evidence="3">K+ potassium transporter integral membrane domain-containing protein</fullName>
    </recommendedName>
</protein>
<organism evidence="4 5">
    <name type="scientific">Stephania yunnanensis</name>
    <dbReference type="NCBI Taxonomy" id="152371"/>
    <lineage>
        <taxon>Eukaryota</taxon>
        <taxon>Viridiplantae</taxon>
        <taxon>Streptophyta</taxon>
        <taxon>Embryophyta</taxon>
        <taxon>Tracheophyta</taxon>
        <taxon>Spermatophyta</taxon>
        <taxon>Magnoliopsida</taxon>
        <taxon>Ranunculales</taxon>
        <taxon>Menispermaceae</taxon>
        <taxon>Menispermoideae</taxon>
        <taxon>Cissampelideae</taxon>
        <taxon>Stephania</taxon>
    </lineage>
</organism>
<feature type="compositionally biased region" description="Basic and acidic residues" evidence="1">
    <location>
        <begin position="1"/>
        <end position="13"/>
    </location>
</feature>
<reference evidence="4 5" key="1">
    <citation type="submission" date="2024-01" db="EMBL/GenBank/DDBJ databases">
        <title>Genome assemblies of Stephania.</title>
        <authorList>
            <person name="Yang L."/>
        </authorList>
    </citation>
    <scope>NUCLEOTIDE SEQUENCE [LARGE SCALE GENOMIC DNA]</scope>
    <source>
        <strain evidence="4">YNDBR</strain>
        <tissue evidence="4">Leaf</tissue>
    </source>
</reference>
<name>A0AAP0IVB9_9MAGN</name>
<evidence type="ECO:0000256" key="1">
    <source>
        <dbReference type="SAM" id="MobiDB-lite"/>
    </source>
</evidence>
<feature type="region of interest" description="Disordered" evidence="1">
    <location>
        <begin position="1"/>
        <end position="27"/>
    </location>
</feature>
<evidence type="ECO:0000313" key="4">
    <source>
        <dbReference type="EMBL" id="KAK9121578.1"/>
    </source>
</evidence>
<evidence type="ECO:0000256" key="2">
    <source>
        <dbReference type="SAM" id="Phobius"/>
    </source>
</evidence>
<keyword evidence="5" id="KW-1185">Reference proteome</keyword>
<gene>
    <name evidence="4" type="ORF">Syun_019195</name>
</gene>
<evidence type="ECO:0000313" key="5">
    <source>
        <dbReference type="Proteomes" id="UP001420932"/>
    </source>
</evidence>
<keyword evidence="2" id="KW-1133">Transmembrane helix</keyword>
<dbReference type="InterPro" id="IPR053951">
    <property type="entry name" value="K_trans_N"/>
</dbReference>
<dbReference type="Pfam" id="PF02705">
    <property type="entry name" value="K_trans"/>
    <property type="match status" value="1"/>
</dbReference>
<dbReference type="EMBL" id="JBBNAF010000008">
    <property type="protein sequence ID" value="KAK9121578.1"/>
    <property type="molecule type" value="Genomic_DNA"/>
</dbReference>